<dbReference type="AlphaFoldDB" id="A0A381J6B9"/>
<keyword evidence="1" id="KW-1133">Transmembrane helix</keyword>
<organism evidence="2 3">
    <name type="scientific">Clostridium putrefaciens</name>
    <dbReference type="NCBI Taxonomy" id="99675"/>
    <lineage>
        <taxon>Bacteria</taxon>
        <taxon>Bacillati</taxon>
        <taxon>Bacillota</taxon>
        <taxon>Clostridia</taxon>
        <taxon>Eubacteriales</taxon>
        <taxon>Clostridiaceae</taxon>
        <taxon>Clostridium</taxon>
    </lineage>
</organism>
<feature type="transmembrane region" description="Helical" evidence="1">
    <location>
        <begin position="25"/>
        <end position="43"/>
    </location>
</feature>
<dbReference type="OrthoDB" id="9795813at2"/>
<dbReference type="RefSeq" id="WP_115640059.1">
    <property type="nucleotide sequence ID" value="NZ_UFWZ01000001.1"/>
</dbReference>
<feature type="transmembrane region" description="Helical" evidence="1">
    <location>
        <begin position="52"/>
        <end position="70"/>
    </location>
</feature>
<protein>
    <submittedName>
        <fullName evidence="2">Proton-coupled thiamine transporter YuaJ</fullName>
    </submittedName>
</protein>
<keyword evidence="1" id="KW-0812">Transmembrane</keyword>
<dbReference type="EMBL" id="UFWZ01000001">
    <property type="protein sequence ID" value="SUY45186.1"/>
    <property type="molecule type" value="Genomic_DNA"/>
</dbReference>
<dbReference type="GO" id="GO:0005886">
    <property type="term" value="C:plasma membrane"/>
    <property type="evidence" value="ECO:0007669"/>
    <property type="project" value="InterPro"/>
</dbReference>
<feature type="transmembrane region" description="Helical" evidence="1">
    <location>
        <begin position="125"/>
        <end position="141"/>
    </location>
</feature>
<dbReference type="NCBIfam" id="TIGR02357">
    <property type="entry name" value="ECF_ThiT_YuaJ"/>
    <property type="match status" value="1"/>
</dbReference>
<feature type="transmembrane region" description="Helical" evidence="1">
    <location>
        <begin position="188"/>
        <end position="205"/>
    </location>
</feature>
<evidence type="ECO:0000313" key="2">
    <source>
        <dbReference type="EMBL" id="SUY45186.1"/>
    </source>
</evidence>
<sequence>MDWFKFKFKAPKAGESLKEVFSNPMIYLTLLVVLAIAIIFVYISKVKLTTRTIIHIGIAIALAIVLKMFRIMQMPMGGSVTLGSMIPIIFIAYVYGPRVGYLTGMLFGVMDLLLGAYVVHPMQLLLDYVLAFGVLGVAGYFKNNISIGALVAISLRFLCHIASGVIFFSSYAGEQNAVVYSILYNGTYLLPEAIIAMVILAILPIKRLRSEISKGAY</sequence>
<dbReference type="InterPro" id="IPR012651">
    <property type="entry name" value="Thia_Transptr_ThiT"/>
</dbReference>
<evidence type="ECO:0000256" key="1">
    <source>
        <dbReference type="SAM" id="Phobius"/>
    </source>
</evidence>
<feature type="transmembrane region" description="Helical" evidence="1">
    <location>
        <begin position="76"/>
        <end position="94"/>
    </location>
</feature>
<reference evidence="2 3" key="1">
    <citation type="submission" date="2018-06" db="EMBL/GenBank/DDBJ databases">
        <authorList>
            <consortium name="Pathogen Informatics"/>
            <person name="Doyle S."/>
        </authorList>
    </citation>
    <scope>NUCLEOTIDE SEQUENCE [LARGE SCALE GENOMIC DNA]</scope>
    <source>
        <strain evidence="2 3">NCTC9836</strain>
    </source>
</reference>
<dbReference type="GO" id="GO:0015234">
    <property type="term" value="F:thiamine transmembrane transporter activity"/>
    <property type="evidence" value="ECO:0007669"/>
    <property type="project" value="InterPro"/>
</dbReference>
<evidence type="ECO:0000313" key="3">
    <source>
        <dbReference type="Proteomes" id="UP000254664"/>
    </source>
</evidence>
<keyword evidence="3" id="KW-1185">Reference proteome</keyword>
<proteinExistence type="predicted"/>
<accession>A0A381J6B9</accession>
<dbReference type="Proteomes" id="UP000254664">
    <property type="component" value="Unassembled WGS sequence"/>
</dbReference>
<keyword evidence="1" id="KW-0472">Membrane</keyword>
<dbReference type="Gene3D" id="1.10.1760.20">
    <property type="match status" value="1"/>
</dbReference>
<feature type="transmembrane region" description="Helical" evidence="1">
    <location>
        <begin position="148"/>
        <end position="168"/>
    </location>
</feature>
<name>A0A381J6B9_9CLOT</name>
<gene>
    <name evidence="2" type="primary">thiT</name>
    <name evidence="2" type="ORF">NCTC9836_00189</name>
</gene>
<dbReference type="Pfam" id="PF09515">
    <property type="entry name" value="Thia_YuaJ"/>
    <property type="match status" value="1"/>
</dbReference>